<dbReference type="Proteomes" id="UP001208570">
    <property type="component" value="Unassembled WGS sequence"/>
</dbReference>
<dbReference type="AlphaFoldDB" id="A0AAD9K4Q5"/>
<sequence length="601" mass="64375">MATYPTLLAEQGNKDVRNKGDNADEVDLIHHTNDGDDNDDINSVACDTAAGVTGDHTKSECLSLINKIWKNGLSCKLEQFRNRSTSTPPAIVIEAEAGSCKRCLDVKSKVYAISDSGCGIKPAKPGHLGKKDWSFLSSGGGKSGVGVEPGLENKETNKVTPSDRQDNEELAALSVSSLTASKVDILPTIACGISCCHDDSKTLPPSIGDASSVLEQDADSSMADIPPFKKARYSWQVKNRIKGIASEESDAAIASSHLNPLSDASSATDLLHSGDGDVTMTSVGHRRVCVETSIKSDVIKGDSGRHLPSSCDSEDVEMSHEASPEQARIGLSNEPTQSAPHRQDFSKLTEALTQLTHTERWQCQHVAKAIVDNAINKTLEEMGLAPGSNGAVYREQRSRIEDAGVSQAILSRGLRRYSPSSYCMHRLNPLIDRLTNMSEDMLSERLVDHGADTVLETNDSTVTGQLVTPDMMDIYFNLDGPLSGQADGNLQEDVTADACRLPSLSSDVETDLSSASIAGDFPALLQSEKLTSCSSEASMGGEVFHSKTECSLDSSPGTDTICFKQGTTLNEIEKGPSSKYVLDQAVNAVICERGLQCHDFF</sequence>
<dbReference type="EMBL" id="JAODUP010000058">
    <property type="protein sequence ID" value="KAK2164869.1"/>
    <property type="molecule type" value="Genomic_DNA"/>
</dbReference>
<evidence type="ECO:0000313" key="2">
    <source>
        <dbReference type="EMBL" id="KAK2164869.1"/>
    </source>
</evidence>
<reference evidence="2" key="1">
    <citation type="journal article" date="2023" name="Mol. Biol. Evol.">
        <title>Third-Generation Sequencing Reveals the Adaptive Role of the Epigenome in Three Deep-Sea Polychaetes.</title>
        <authorList>
            <person name="Perez M."/>
            <person name="Aroh O."/>
            <person name="Sun Y."/>
            <person name="Lan Y."/>
            <person name="Juniper S.K."/>
            <person name="Young C.R."/>
            <person name="Angers B."/>
            <person name="Qian P.Y."/>
        </authorList>
    </citation>
    <scope>NUCLEOTIDE SEQUENCE</scope>
    <source>
        <strain evidence="2">P08H-3</strain>
    </source>
</reference>
<feature type="compositionally biased region" description="Basic and acidic residues" evidence="1">
    <location>
        <begin position="12"/>
        <end position="21"/>
    </location>
</feature>
<comment type="caution">
    <text evidence="2">The sequence shown here is derived from an EMBL/GenBank/DDBJ whole genome shotgun (WGS) entry which is preliminary data.</text>
</comment>
<feature type="region of interest" description="Disordered" evidence="1">
    <location>
        <begin position="144"/>
        <end position="166"/>
    </location>
</feature>
<evidence type="ECO:0000313" key="3">
    <source>
        <dbReference type="Proteomes" id="UP001208570"/>
    </source>
</evidence>
<name>A0AAD9K4Q5_9ANNE</name>
<feature type="compositionally biased region" description="Basic and acidic residues" evidence="1">
    <location>
        <begin position="151"/>
        <end position="166"/>
    </location>
</feature>
<proteinExistence type="predicted"/>
<keyword evidence="3" id="KW-1185">Reference proteome</keyword>
<feature type="region of interest" description="Disordered" evidence="1">
    <location>
        <begin position="300"/>
        <end position="342"/>
    </location>
</feature>
<evidence type="ECO:0000256" key="1">
    <source>
        <dbReference type="SAM" id="MobiDB-lite"/>
    </source>
</evidence>
<organism evidence="2 3">
    <name type="scientific">Paralvinella palmiformis</name>
    <dbReference type="NCBI Taxonomy" id="53620"/>
    <lineage>
        <taxon>Eukaryota</taxon>
        <taxon>Metazoa</taxon>
        <taxon>Spiralia</taxon>
        <taxon>Lophotrochozoa</taxon>
        <taxon>Annelida</taxon>
        <taxon>Polychaeta</taxon>
        <taxon>Sedentaria</taxon>
        <taxon>Canalipalpata</taxon>
        <taxon>Terebellida</taxon>
        <taxon>Terebelliformia</taxon>
        <taxon>Alvinellidae</taxon>
        <taxon>Paralvinella</taxon>
    </lineage>
</organism>
<accession>A0AAD9K4Q5</accession>
<gene>
    <name evidence="2" type="ORF">LSH36_58g19056</name>
</gene>
<feature type="region of interest" description="Disordered" evidence="1">
    <location>
        <begin position="1"/>
        <end position="21"/>
    </location>
</feature>
<protein>
    <submittedName>
        <fullName evidence="2">Uncharacterized protein</fullName>
    </submittedName>
</protein>